<dbReference type="Proteomes" id="UP000230646">
    <property type="component" value="Unassembled WGS sequence"/>
</dbReference>
<evidence type="ECO:0000313" key="1">
    <source>
        <dbReference type="EMBL" id="PIY31995.1"/>
    </source>
</evidence>
<evidence type="ECO:0000313" key="2">
    <source>
        <dbReference type="Proteomes" id="UP000230646"/>
    </source>
</evidence>
<dbReference type="EMBL" id="PFKO01000273">
    <property type="protein sequence ID" value="PIY31995.1"/>
    <property type="molecule type" value="Genomic_DNA"/>
</dbReference>
<feature type="non-terminal residue" evidence="1">
    <location>
        <position position="1"/>
    </location>
</feature>
<reference evidence="1 2" key="1">
    <citation type="submission" date="2017-09" db="EMBL/GenBank/DDBJ databases">
        <title>Depth-based differentiation of microbial function through sediment-hosted aquifers and enrichment of novel symbionts in the deep terrestrial subsurface.</title>
        <authorList>
            <person name="Probst A.J."/>
            <person name="Ladd B."/>
            <person name="Jarett J.K."/>
            <person name="Geller-Mcgrath D.E."/>
            <person name="Sieber C.M."/>
            <person name="Emerson J.B."/>
            <person name="Anantharaman K."/>
            <person name="Thomas B.C."/>
            <person name="Malmstrom R."/>
            <person name="Stieglmeier M."/>
            <person name="Klingl A."/>
            <person name="Woyke T."/>
            <person name="Ryan C.M."/>
            <person name="Banfield J.F."/>
        </authorList>
    </citation>
    <scope>NUCLEOTIDE SEQUENCE [LARGE SCALE GENOMIC DNA]</scope>
    <source>
        <strain evidence="1">CG_4_10_14_3_um_filter_34_13</strain>
    </source>
</reference>
<sequence>VAAMASLPILIVFFKLSKYFLSGADLYSSRKG</sequence>
<accession>A0A2M7PN91</accession>
<organism evidence="1 2">
    <name type="scientific">Candidatus Infernicultor aquiphilus</name>
    <dbReference type="NCBI Taxonomy" id="1805029"/>
    <lineage>
        <taxon>Bacteria</taxon>
        <taxon>Pseudomonadati</taxon>
        <taxon>Atribacterota</taxon>
        <taxon>Candidatus Phoenicimicrobiia</taxon>
        <taxon>Candidatus Pheonicimicrobiales</taxon>
        <taxon>Candidatus Phoenicimicrobiaceae</taxon>
        <taxon>Candidatus Infernicultor</taxon>
    </lineage>
</organism>
<protein>
    <submittedName>
        <fullName evidence="1">Carbohydrate ABC transporter permease</fullName>
    </submittedName>
</protein>
<dbReference type="AlphaFoldDB" id="A0A2M7PN91"/>
<gene>
    <name evidence="1" type="ORF">COZ07_07220</name>
</gene>
<name>A0A2M7PN91_9BACT</name>
<proteinExistence type="predicted"/>
<comment type="caution">
    <text evidence="1">The sequence shown here is derived from an EMBL/GenBank/DDBJ whole genome shotgun (WGS) entry which is preliminary data.</text>
</comment>